<proteinExistence type="predicted"/>
<dbReference type="Pfam" id="PF01429">
    <property type="entry name" value="MBD"/>
    <property type="match status" value="1"/>
</dbReference>
<feature type="domain" description="MBD" evidence="10">
    <location>
        <begin position="84"/>
        <end position="154"/>
    </location>
</feature>
<name>A0AAV7F954_ARIFI</name>
<dbReference type="PROSITE" id="PS50982">
    <property type="entry name" value="MBD"/>
    <property type="match status" value="1"/>
</dbReference>
<evidence type="ECO:0000256" key="5">
    <source>
        <dbReference type="ARBA" id="ARBA00023015"/>
    </source>
</evidence>
<keyword evidence="3" id="KW-0863">Zinc-finger</keyword>
<organism evidence="12 13">
    <name type="scientific">Aristolochia fimbriata</name>
    <name type="common">White veined hardy Dutchman's pipe vine</name>
    <dbReference type="NCBI Taxonomy" id="158543"/>
    <lineage>
        <taxon>Eukaryota</taxon>
        <taxon>Viridiplantae</taxon>
        <taxon>Streptophyta</taxon>
        <taxon>Embryophyta</taxon>
        <taxon>Tracheophyta</taxon>
        <taxon>Spermatophyta</taxon>
        <taxon>Magnoliopsida</taxon>
        <taxon>Magnoliidae</taxon>
        <taxon>Piperales</taxon>
        <taxon>Aristolochiaceae</taxon>
        <taxon>Aristolochia</taxon>
    </lineage>
</organism>
<evidence type="ECO:0000256" key="6">
    <source>
        <dbReference type="ARBA" id="ARBA00023125"/>
    </source>
</evidence>
<feature type="region of interest" description="Disordered" evidence="9">
    <location>
        <begin position="160"/>
        <end position="180"/>
    </location>
</feature>
<evidence type="ECO:0000256" key="1">
    <source>
        <dbReference type="ARBA" id="ARBA00004123"/>
    </source>
</evidence>
<sequence length="180" mass="20766">MTGGSIWVKMESRQVSRSVGKTNDVVDLYAVQCCICFKWSTVPTKEEYETIRQSFKEDPWVCFKKQGRSCDNPGDLEYDTSRMWIADKPNIPKSPPGFNRILSRRSDFSKFDVYYITPTGKKLRGPADVEKFLQEYPRFKDINPSDFVFSSPKIPKEMILGTPAERGDCETHSNKKLKRS</sequence>
<dbReference type="Proteomes" id="UP000825729">
    <property type="component" value="Unassembled WGS sequence"/>
</dbReference>
<dbReference type="PANTHER" id="PTHR12396:SF10">
    <property type="entry name" value="METHYL-CPG-BINDING DOMAIN-CONTAINING PROTEIN 1-RELATED"/>
    <property type="match status" value="1"/>
</dbReference>
<dbReference type="GO" id="GO:0008270">
    <property type="term" value="F:zinc ion binding"/>
    <property type="evidence" value="ECO:0007669"/>
    <property type="project" value="UniProtKB-KW"/>
</dbReference>
<evidence type="ECO:0000259" key="10">
    <source>
        <dbReference type="PROSITE" id="PS50982"/>
    </source>
</evidence>
<keyword evidence="4" id="KW-0862">Zinc</keyword>
<evidence type="ECO:0000256" key="3">
    <source>
        <dbReference type="ARBA" id="ARBA00022771"/>
    </source>
</evidence>
<protein>
    <submittedName>
        <fullName evidence="12">Uncharacterized protein</fullName>
    </submittedName>
</protein>
<dbReference type="CDD" id="cd01396">
    <property type="entry name" value="MeCP2_MBD"/>
    <property type="match status" value="1"/>
</dbReference>
<evidence type="ECO:0000256" key="8">
    <source>
        <dbReference type="ARBA" id="ARBA00023242"/>
    </source>
</evidence>
<evidence type="ECO:0000313" key="13">
    <source>
        <dbReference type="Proteomes" id="UP000825729"/>
    </source>
</evidence>
<dbReference type="InterPro" id="IPR001739">
    <property type="entry name" value="Methyl_CpG_DNA-bd"/>
</dbReference>
<keyword evidence="8" id="KW-0539">Nucleus</keyword>
<keyword evidence="7" id="KW-0804">Transcription</keyword>
<evidence type="ECO:0000313" key="12">
    <source>
        <dbReference type="EMBL" id="KAG9457483.1"/>
    </source>
</evidence>
<dbReference type="Gene3D" id="3.30.890.10">
    <property type="entry name" value="Methyl-cpg-binding Protein 2, Chain A"/>
    <property type="match status" value="1"/>
</dbReference>
<dbReference type="GO" id="GO:0005634">
    <property type="term" value="C:nucleus"/>
    <property type="evidence" value="ECO:0007669"/>
    <property type="project" value="UniProtKB-SubCell"/>
</dbReference>
<gene>
    <name evidence="12" type="ORF">H6P81_001991</name>
</gene>
<dbReference type="InterPro" id="IPR011124">
    <property type="entry name" value="Znf_CW"/>
</dbReference>
<keyword evidence="5" id="KW-0805">Transcription regulation</keyword>
<accession>A0AAV7F954</accession>
<dbReference type="Pfam" id="PF07496">
    <property type="entry name" value="zf-CW"/>
    <property type="match status" value="1"/>
</dbReference>
<keyword evidence="6" id="KW-0238">DNA-binding</keyword>
<comment type="caution">
    <text evidence="12">The sequence shown here is derived from an EMBL/GenBank/DDBJ whole genome shotgun (WGS) entry which is preliminary data.</text>
</comment>
<keyword evidence="2" id="KW-0479">Metal-binding</keyword>
<dbReference type="SMART" id="SM00391">
    <property type="entry name" value="MBD"/>
    <property type="match status" value="1"/>
</dbReference>
<dbReference type="GO" id="GO:0003677">
    <property type="term" value="F:DNA binding"/>
    <property type="evidence" value="ECO:0007669"/>
    <property type="project" value="UniProtKB-KW"/>
</dbReference>
<evidence type="ECO:0000256" key="7">
    <source>
        <dbReference type="ARBA" id="ARBA00023163"/>
    </source>
</evidence>
<evidence type="ECO:0000256" key="2">
    <source>
        <dbReference type="ARBA" id="ARBA00022723"/>
    </source>
</evidence>
<comment type="subcellular location">
    <subcellularLocation>
        <location evidence="1">Nucleus</location>
    </subcellularLocation>
</comment>
<dbReference type="PROSITE" id="PS51050">
    <property type="entry name" value="ZF_CW"/>
    <property type="match status" value="1"/>
</dbReference>
<dbReference type="AlphaFoldDB" id="A0AAV7F954"/>
<reference evidence="12 13" key="1">
    <citation type="submission" date="2021-07" db="EMBL/GenBank/DDBJ databases">
        <title>The Aristolochia fimbriata genome: insights into angiosperm evolution, floral development and chemical biosynthesis.</title>
        <authorList>
            <person name="Jiao Y."/>
        </authorList>
    </citation>
    <scope>NUCLEOTIDE SEQUENCE [LARGE SCALE GENOMIC DNA]</scope>
    <source>
        <strain evidence="12">IBCAS-2021</strain>
        <tissue evidence="12">Leaf</tissue>
    </source>
</reference>
<dbReference type="EMBL" id="JAINDJ010000002">
    <property type="protein sequence ID" value="KAG9457483.1"/>
    <property type="molecule type" value="Genomic_DNA"/>
</dbReference>
<evidence type="ECO:0000256" key="9">
    <source>
        <dbReference type="SAM" id="MobiDB-lite"/>
    </source>
</evidence>
<evidence type="ECO:0000256" key="4">
    <source>
        <dbReference type="ARBA" id="ARBA00022833"/>
    </source>
</evidence>
<dbReference type="SUPFAM" id="SSF54171">
    <property type="entry name" value="DNA-binding domain"/>
    <property type="match status" value="1"/>
</dbReference>
<evidence type="ECO:0000259" key="11">
    <source>
        <dbReference type="PROSITE" id="PS51050"/>
    </source>
</evidence>
<feature type="domain" description="CW-type" evidence="11">
    <location>
        <begin position="23"/>
        <end position="78"/>
    </location>
</feature>
<keyword evidence="13" id="KW-1185">Reference proteome</keyword>
<dbReference type="PANTHER" id="PTHR12396">
    <property type="entry name" value="METHYL-CPG BINDING PROTEIN, MBD"/>
    <property type="match status" value="1"/>
</dbReference>
<dbReference type="InterPro" id="IPR016177">
    <property type="entry name" value="DNA-bd_dom_sf"/>
</dbReference>